<dbReference type="RefSeq" id="XP_060297490.1">
    <property type="nucleotide sequence ID" value="XM_060446513.1"/>
</dbReference>
<comment type="caution">
    <text evidence="4">The sequence shown here is derived from an EMBL/GenBank/DDBJ whole genome shotgun (WGS) entry which is preliminary data.</text>
</comment>
<dbReference type="Gene3D" id="3.40.50.300">
    <property type="entry name" value="P-loop containing nucleotide triphosphate hydrolases"/>
    <property type="match status" value="1"/>
</dbReference>
<dbReference type="InterPro" id="IPR027417">
    <property type="entry name" value="P-loop_NTPase"/>
</dbReference>
<feature type="compositionally biased region" description="Basic and acidic residues" evidence="2">
    <location>
        <begin position="445"/>
        <end position="457"/>
    </location>
</feature>
<gene>
    <name evidence="4" type="ORF">B0T26DRAFT_769042</name>
</gene>
<evidence type="ECO:0000259" key="3">
    <source>
        <dbReference type="Pfam" id="PF01926"/>
    </source>
</evidence>
<feature type="coiled-coil region" evidence="1">
    <location>
        <begin position="359"/>
        <end position="404"/>
    </location>
</feature>
<dbReference type="InterPro" id="IPR006073">
    <property type="entry name" value="GTP-bd"/>
</dbReference>
<dbReference type="EMBL" id="JAUIRO010000003">
    <property type="protein sequence ID" value="KAK0721566.1"/>
    <property type="molecule type" value="Genomic_DNA"/>
</dbReference>
<dbReference type="GeneID" id="85329783"/>
<evidence type="ECO:0000256" key="2">
    <source>
        <dbReference type="SAM" id="MobiDB-lite"/>
    </source>
</evidence>
<feature type="domain" description="G" evidence="3">
    <location>
        <begin position="1"/>
        <end position="64"/>
    </location>
</feature>
<dbReference type="AlphaFoldDB" id="A0AA40E288"/>
<dbReference type="GO" id="GO:0005525">
    <property type="term" value="F:GTP binding"/>
    <property type="evidence" value="ECO:0007669"/>
    <property type="project" value="InterPro"/>
</dbReference>
<reference evidence="4" key="1">
    <citation type="submission" date="2023-06" db="EMBL/GenBank/DDBJ databases">
        <title>Genome-scale phylogeny and comparative genomics of the fungal order Sordariales.</title>
        <authorList>
            <consortium name="Lawrence Berkeley National Laboratory"/>
            <person name="Hensen N."/>
            <person name="Bonometti L."/>
            <person name="Westerberg I."/>
            <person name="Brannstrom I.O."/>
            <person name="Guillou S."/>
            <person name="Cros-Aarteil S."/>
            <person name="Calhoun S."/>
            <person name="Haridas S."/>
            <person name="Kuo A."/>
            <person name="Mondo S."/>
            <person name="Pangilinan J."/>
            <person name="Riley R."/>
            <person name="LaButti K."/>
            <person name="Andreopoulos B."/>
            <person name="Lipzen A."/>
            <person name="Chen C."/>
            <person name="Yanf M."/>
            <person name="Daum C."/>
            <person name="Ng V."/>
            <person name="Clum A."/>
            <person name="Steindorff A."/>
            <person name="Ohm R."/>
            <person name="Martin F."/>
            <person name="Silar P."/>
            <person name="Natvig D."/>
            <person name="Lalanne C."/>
            <person name="Gautier V."/>
            <person name="Ament-velasquez S.L."/>
            <person name="Kruys A."/>
            <person name="Hutchinson M.I."/>
            <person name="Powell A.J."/>
            <person name="Barry K."/>
            <person name="Miller A.N."/>
            <person name="Grigoriev I.V."/>
            <person name="Debuchy R."/>
            <person name="Gladieux P."/>
            <person name="Thoren M.H."/>
            <person name="Johannesson H."/>
        </authorList>
    </citation>
    <scope>NUCLEOTIDE SEQUENCE</scope>
    <source>
        <strain evidence="4">SMH2392-1A</strain>
    </source>
</reference>
<name>A0AA40E288_9PEZI</name>
<feature type="region of interest" description="Disordered" evidence="2">
    <location>
        <begin position="435"/>
        <end position="463"/>
    </location>
</feature>
<protein>
    <recommendedName>
        <fullName evidence="3">G domain-containing protein</fullName>
    </recommendedName>
</protein>
<evidence type="ECO:0000256" key="1">
    <source>
        <dbReference type="SAM" id="Coils"/>
    </source>
</evidence>
<proteinExistence type="predicted"/>
<evidence type="ECO:0000313" key="4">
    <source>
        <dbReference type="EMBL" id="KAK0721566.1"/>
    </source>
</evidence>
<keyword evidence="5" id="KW-1185">Reference proteome</keyword>
<organism evidence="4 5">
    <name type="scientific">Lasiosphaeria miniovina</name>
    <dbReference type="NCBI Taxonomy" id="1954250"/>
    <lineage>
        <taxon>Eukaryota</taxon>
        <taxon>Fungi</taxon>
        <taxon>Dikarya</taxon>
        <taxon>Ascomycota</taxon>
        <taxon>Pezizomycotina</taxon>
        <taxon>Sordariomycetes</taxon>
        <taxon>Sordariomycetidae</taxon>
        <taxon>Sordariales</taxon>
        <taxon>Lasiosphaeriaceae</taxon>
        <taxon>Lasiosphaeria</taxon>
    </lineage>
</organism>
<dbReference type="Pfam" id="PF01926">
    <property type="entry name" value="MMR_HSR1"/>
    <property type="match status" value="1"/>
</dbReference>
<evidence type="ECO:0000313" key="5">
    <source>
        <dbReference type="Proteomes" id="UP001172101"/>
    </source>
</evidence>
<dbReference type="SUPFAM" id="SSF52540">
    <property type="entry name" value="P-loop containing nucleoside triphosphate hydrolases"/>
    <property type="match status" value="1"/>
</dbReference>
<keyword evidence="1" id="KW-0175">Coiled coil</keyword>
<accession>A0AA40E288</accession>
<dbReference type="CDD" id="cd00882">
    <property type="entry name" value="Ras_like_GTPase"/>
    <property type="match status" value="1"/>
</dbReference>
<sequence>MLMGVTGAGKSTFISLLAEQPVQVGHSLQSCTVDIGIYSFVDRDSGRTVYLVDTPGFDDTARSDTEILRDTALFLAMLYRRRVRLAGLVYLHRITDPRMQGTTLKSLDLFKKLCGPRALPAVVLATTMWPALEAAAPRRTSDRDRELAAGVGQQRESDLLKAKFWGEMVKGGSRMVRHDGTAVSAHAIVRSLVGIGGGGVVLDIQVQLVDEERTLDATAVGQLVQREMAEARWRFEADRGEYVAGMEQALADSDAATFRELRAEKEALEAHEVRRAADAKNLAVSLRQLALESSGRYQAIESGVQQQQQFQFQGFDEEQGDAPSLSGELLAMQSQALRVQRELRESFARRQDADTRNLLHSYQVEIEAEKERARATENAMALRMEQARREQRQTARSMRQIQRQRARSHNAVTSTIYRTINETFTAFVPAAGVRDAQVPAGNGDRNARSSRPDDARYRQSGSQ</sequence>
<dbReference type="Proteomes" id="UP001172101">
    <property type="component" value="Unassembled WGS sequence"/>
</dbReference>